<dbReference type="EMBL" id="FXYG01000004">
    <property type="protein sequence ID" value="SMX47776.1"/>
    <property type="molecule type" value="Genomic_DNA"/>
</dbReference>
<dbReference type="SMART" id="SM01152">
    <property type="entry name" value="DUF167"/>
    <property type="match status" value="1"/>
</dbReference>
<dbReference type="Proteomes" id="UP000202485">
    <property type="component" value="Unassembled WGS sequence"/>
</dbReference>
<dbReference type="InterPro" id="IPR036591">
    <property type="entry name" value="YggU-like_sf"/>
</dbReference>
<evidence type="ECO:0000256" key="1">
    <source>
        <dbReference type="ARBA" id="ARBA00010364"/>
    </source>
</evidence>
<sequence>MAKPKLRNLPDLAHLTRPGQSIPVRVTPKAAEDRVSFDGATVHIAVTAVPEDGKANQAVVKLLARAMGASPSALTLKKGHTGRDKVFVYDP</sequence>
<name>A0A238L0B3_9RHOB</name>
<dbReference type="AlphaFoldDB" id="A0A238L0B3"/>
<protein>
    <recommendedName>
        <fullName evidence="2">UPF0235 protein RUA8715_03207</fullName>
    </recommendedName>
</protein>
<comment type="similarity">
    <text evidence="1 2">Belongs to the UPF0235 family.</text>
</comment>
<evidence type="ECO:0000256" key="2">
    <source>
        <dbReference type="HAMAP-Rule" id="MF_00634"/>
    </source>
</evidence>
<accession>A0A238L0B3</accession>
<dbReference type="SUPFAM" id="SSF69786">
    <property type="entry name" value="YggU-like"/>
    <property type="match status" value="1"/>
</dbReference>
<dbReference type="RefSeq" id="WP_093964693.1">
    <property type="nucleotide sequence ID" value="NZ_FXYG01000004.1"/>
</dbReference>
<proteinExistence type="inferred from homology"/>
<dbReference type="HAMAP" id="MF_00634">
    <property type="entry name" value="UPF0235"/>
    <property type="match status" value="1"/>
</dbReference>
<reference evidence="4" key="1">
    <citation type="submission" date="2017-05" db="EMBL/GenBank/DDBJ databases">
        <authorList>
            <person name="Rodrigo-Torres L."/>
            <person name="Arahal R. D."/>
            <person name="Lucena T."/>
        </authorList>
    </citation>
    <scope>NUCLEOTIDE SEQUENCE [LARGE SCALE GENOMIC DNA]</scope>
    <source>
        <strain evidence="4">CECT 8715</strain>
    </source>
</reference>
<dbReference type="NCBIfam" id="TIGR00251">
    <property type="entry name" value="DUF167 family protein"/>
    <property type="match status" value="1"/>
</dbReference>
<dbReference type="Pfam" id="PF02594">
    <property type="entry name" value="DUF167"/>
    <property type="match status" value="1"/>
</dbReference>
<gene>
    <name evidence="3" type="ORF">RUA8715_03207</name>
</gene>
<evidence type="ECO:0000313" key="4">
    <source>
        <dbReference type="Proteomes" id="UP000202485"/>
    </source>
</evidence>
<dbReference type="OrthoDB" id="3176309at2"/>
<dbReference type="InterPro" id="IPR003746">
    <property type="entry name" value="DUF167"/>
</dbReference>
<evidence type="ECO:0000313" key="3">
    <source>
        <dbReference type="EMBL" id="SMX47776.1"/>
    </source>
</evidence>
<organism evidence="3 4">
    <name type="scientific">Ruegeria arenilitoris</name>
    <dbReference type="NCBI Taxonomy" id="1173585"/>
    <lineage>
        <taxon>Bacteria</taxon>
        <taxon>Pseudomonadati</taxon>
        <taxon>Pseudomonadota</taxon>
        <taxon>Alphaproteobacteria</taxon>
        <taxon>Rhodobacterales</taxon>
        <taxon>Roseobacteraceae</taxon>
        <taxon>Ruegeria</taxon>
    </lineage>
</organism>
<dbReference type="Gene3D" id="3.30.1200.10">
    <property type="entry name" value="YggU-like"/>
    <property type="match status" value="1"/>
</dbReference>
<keyword evidence="4" id="KW-1185">Reference proteome</keyword>